<name>A0ACC1BN31_9ROSI</name>
<evidence type="ECO:0000313" key="1">
    <source>
        <dbReference type="EMBL" id="KAJ0100268.1"/>
    </source>
</evidence>
<evidence type="ECO:0000313" key="2">
    <source>
        <dbReference type="Proteomes" id="UP001164250"/>
    </source>
</evidence>
<sequence length="113" mass="12725">MLRQELVGSNKPVGEMRSGSCGLRVCLGAVVLFGIIWLLFIGILANHATTTTTTTVTVPSTENFRDWKLIQQEKLHAHQDFDLHYVSKRRVPNGPDPIHNRRVVKSRQPPGRI</sequence>
<organism evidence="1 2">
    <name type="scientific">Pistacia atlantica</name>
    <dbReference type="NCBI Taxonomy" id="434234"/>
    <lineage>
        <taxon>Eukaryota</taxon>
        <taxon>Viridiplantae</taxon>
        <taxon>Streptophyta</taxon>
        <taxon>Embryophyta</taxon>
        <taxon>Tracheophyta</taxon>
        <taxon>Spermatophyta</taxon>
        <taxon>Magnoliopsida</taxon>
        <taxon>eudicotyledons</taxon>
        <taxon>Gunneridae</taxon>
        <taxon>Pentapetalae</taxon>
        <taxon>rosids</taxon>
        <taxon>malvids</taxon>
        <taxon>Sapindales</taxon>
        <taxon>Anacardiaceae</taxon>
        <taxon>Pistacia</taxon>
    </lineage>
</organism>
<accession>A0ACC1BN31</accession>
<reference evidence="2" key="1">
    <citation type="journal article" date="2023" name="G3 (Bethesda)">
        <title>Genome assembly and association tests identify interacting loci associated with vigor, precocity, and sex in interspecific pistachio rootstocks.</title>
        <authorList>
            <person name="Palmer W."/>
            <person name="Jacygrad E."/>
            <person name="Sagayaradj S."/>
            <person name="Cavanaugh K."/>
            <person name="Han R."/>
            <person name="Bertier L."/>
            <person name="Beede B."/>
            <person name="Kafkas S."/>
            <person name="Golino D."/>
            <person name="Preece J."/>
            <person name="Michelmore R."/>
        </authorList>
    </citation>
    <scope>NUCLEOTIDE SEQUENCE [LARGE SCALE GENOMIC DNA]</scope>
</reference>
<dbReference type="EMBL" id="CM047900">
    <property type="protein sequence ID" value="KAJ0100268.1"/>
    <property type="molecule type" value="Genomic_DNA"/>
</dbReference>
<dbReference type="Proteomes" id="UP001164250">
    <property type="component" value="Chromosome 4"/>
</dbReference>
<protein>
    <submittedName>
        <fullName evidence="1">Uncharacterized protein</fullName>
    </submittedName>
</protein>
<keyword evidence="2" id="KW-1185">Reference proteome</keyword>
<proteinExistence type="predicted"/>
<comment type="caution">
    <text evidence="1">The sequence shown here is derived from an EMBL/GenBank/DDBJ whole genome shotgun (WGS) entry which is preliminary data.</text>
</comment>
<gene>
    <name evidence="1" type="ORF">Patl1_22056</name>
</gene>